<organism evidence="3 4">
    <name type="scientific">Methylorubrum suomiense</name>
    <dbReference type="NCBI Taxonomy" id="144191"/>
    <lineage>
        <taxon>Bacteria</taxon>
        <taxon>Pseudomonadati</taxon>
        <taxon>Pseudomonadota</taxon>
        <taxon>Alphaproteobacteria</taxon>
        <taxon>Hyphomicrobiales</taxon>
        <taxon>Methylobacteriaceae</taxon>
        <taxon>Methylorubrum</taxon>
    </lineage>
</organism>
<keyword evidence="4" id="KW-1185">Reference proteome</keyword>
<gene>
    <name evidence="3" type="ORF">BGCPKDLD_3531</name>
</gene>
<feature type="chain" id="PRO_5045593574" evidence="2">
    <location>
        <begin position="27"/>
        <end position="452"/>
    </location>
</feature>
<dbReference type="EMBL" id="BPRE01000011">
    <property type="protein sequence ID" value="GJE76931.1"/>
    <property type="molecule type" value="Genomic_DNA"/>
</dbReference>
<reference evidence="3" key="2">
    <citation type="submission" date="2021-08" db="EMBL/GenBank/DDBJ databases">
        <authorList>
            <person name="Tani A."/>
            <person name="Ola A."/>
            <person name="Ogura Y."/>
            <person name="Katsura K."/>
            <person name="Hayashi T."/>
        </authorList>
    </citation>
    <scope>NUCLEOTIDE SEQUENCE</scope>
    <source>
        <strain evidence="3">DSM 14458</strain>
    </source>
</reference>
<proteinExistence type="predicted"/>
<feature type="region of interest" description="Disordered" evidence="1">
    <location>
        <begin position="49"/>
        <end position="69"/>
    </location>
</feature>
<evidence type="ECO:0000256" key="2">
    <source>
        <dbReference type="SAM" id="SignalP"/>
    </source>
</evidence>
<evidence type="ECO:0000313" key="3">
    <source>
        <dbReference type="EMBL" id="GJE76931.1"/>
    </source>
</evidence>
<reference evidence="3" key="1">
    <citation type="journal article" date="2021" name="Front. Microbiol.">
        <title>Comprehensive Comparative Genomics and Phenotyping of Methylobacterium Species.</title>
        <authorList>
            <person name="Alessa O."/>
            <person name="Ogura Y."/>
            <person name="Fujitani Y."/>
            <person name="Takami H."/>
            <person name="Hayashi T."/>
            <person name="Sahin N."/>
            <person name="Tani A."/>
        </authorList>
    </citation>
    <scope>NUCLEOTIDE SEQUENCE</scope>
    <source>
        <strain evidence="3">DSM 14458</strain>
    </source>
</reference>
<evidence type="ECO:0000313" key="4">
    <source>
        <dbReference type="Proteomes" id="UP001055093"/>
    </source>
</evidence>
<feature type="signal peptide" evidence="2">
    <location>
        <begin position="1"/>
        <end position="26"/>
    </location>
</feature>
<protein>
    <submittedName>
        <fullName evidence="3">Uncharacterized protein</fullName>
    </submittedName>
</protein>
<dbReference type="Proteomes" id="UP001055093">
    <property type="component" value="Unassembled WGS sequence"/>
</dbReference>
<sequence>MTTKSLVATRFGCAAWVLLCASSALAQGRGTVELDAEPSRVNRVQPIAVPDPTYEPESAKPASNFDLGPPKGKTDTGTFTFGGAIRARYDWRFNDVGLGGQRKASEHFDFDTLSLKAAYDSDTIFGAAQYRFYGGSSIYGPRNGYRGYPGEVSFPMWAYVGYKLTKEDSITVGLNQAPFGLTPYFGTSFIETLGFAMGLEEVYNFGVKYSHVEPDLNYQIGYYPGANPNAIGLSLDSARYSTNIVRADSYVPFGSNNAEQNMFIGRAEYFFLKNELASFAVGASIWHSDLYNFDTRQTGTKQLEGVHVLGTYGPWGFKGIYVRQDIDSKNPLRNDLISIGGFDFSNNMATHGNFVSAEVTYKVADPIGPFTVVPYAGYSAYFKDKASFQTSERFILGGAWTLTADPNLIVYTEAVIGRNDPYVGAGQFVNGLAQGGDNRWKSRFIMNIGYYF</sequence>
<name>A0ABQ4UX89_9HYPH</name>
<accession>A0ABQ4UX89</accession>
<dbReference type="SUPFAM" id="SSF56935">
    <property type="entry name" value="Porins"/>
    <property type="match status" value="1"/>
</dbReference>
<evidence type="ECO:0000256" key="1">
    <source>
        <dbReference type="SAM" id="MobiDB-lite"/>
    </source>
</evidence>
<keyword evidence="2" id="KW-0732">Signal</keyword>
<comment type="caution">
    <text evidence="3">The sequence shown here is derived from an EMBL/GenBank/DDBJ whole genome shotgun (WGS) entry which is preliminary data.</text>
</comment>